<evidence type="ECO:0000256" key="1">
    <source>
        <dbReference type="ARBA" id="ARBA00024204"/>
    </source>
</evidence>
<dbReference type="AlphaFoldDB" id="A0A1Q3AHQ2"/>
<reference evidence="2 3" key="1">
    <citation type="submission" date="2016-08" db="EMBL/GenBank/DDBJ databases">
        <title>Draft genome sequence of allopolyploid Zygosaccharomyces rouxii.</title>
        <authorList>
            <person name="Watanabe J."/>
            <person name="Uehara K."/>
            <person name="Mogi Y."/>
            <person name="Tsukioka Y."/>
        </authorList>
    </citation>
    <scope>NUCLEOTIDE SEQUENCE [LARGE SCALE GENOMIC DNA]</scope>
    <source>
        <strain evidence="2 3">NBRC 110957</strain>
    </source>
</reference>
<dbReference type="PANTHER" id="PTHR31905">
    <property type="entry name" value="COILED-COIL DOMAIN-CONTAINING PROTEIN 58"/>
    <property type="match status" value="1"/>
</dbReference>
<sequence>MVQAKLRALLQLNLNKRFEQVKITKNSVYWRELITSNMPNNEIIVTAPSQVSLDADTVFSQGDRTNNQLTVTRERCINPSLVDSFLSLLRHGTDDMIKQRMSTYERANGAPRFSTAKCDQFLGKELYPNWLVRDQVLGFCENEMNQLKSQLLQDYGDESSTTKAPQLDSRIDPYAARDLLEERDMHFGKLARLQTWLDNHKQVESILRSNSDRVLKNICDENANYLQQFWNFGQEH</sequence>
<comment type="caution">
    <text evidence="2">The sequence shown here is derived from an EMBL/GenBank/DDBJ whole genome shotgun (WGS) entry which is preliminary data.</text>
</comment>
<dbReference type="GO" id="GO:0005758">
    <property type="term" value="C:mitochondrial intermembrane space"/>
    <property type="evidence" value="ECO:0007669"/>
    <property type="project" value="InterPro"/>
</dbReference>
<dbReference type="Pfam" id="PF09774">
    <property type="entry name" value="MIX23"/>
    <property type="match status" value="1"/>
</dbReference>
<name>A0A1Q3AHQ2_ZYGRO</name>
<dbReference type="PANTHER" id="PTHR31905:SF2">
    <property type="entry name" value="PROTEIN MIX23"/>
    <property type="match status" value="1"/>
</dbReference>
<evidence type="ECO:0000313" key="3">
    <source>
        <dbReference type="Proteomes" id="UP000187013"/>
    </source>
</evidence>
<dbReference type="InterPro" id="IPR019171">
    <property type="entry name" value="MIX23"/>
</dbReference>
<gene>
    <name evidence="2" type="ORF">ZYGR_0AS05800</name>
</gene>
<protein>
    <recommendedName>
        <fullName evidence="4">Mitochondrial intermembrane space cysteine motif-containing protein MIX23</fullName>
    </recommendedName>
</protein>
<evidence type="ECO:0008006" key="4">
    <source>
        <dbReference type="Google" id="ProtNLM"/>
    </source>
</evidence>
<proteinExistence type="inferred from homology"/>
<dbReference type="EMBL" id="BDGX01000045">
    <property type="protein sequence ID" value="GAV55256.1"/>
    <property type="molecule type" value="Genomic_DNA"/>
</dbReference>
<organism evidence="2 3">
    <name type="scientific">Zygosaccharomyces rouxii</name>
    <dbReference type="NCBI Taxonomy" id="4956"/>
    <lineage>
        <taxon>Eukaryota</taxon>
        <taxon>Fungi</taxon>
        <taxon>Dikarya</taxon>
        <taxon>Ascomycota</taxon>
        <taxon>Saccharomycotina</taxon>
        <taxon>Saccharomycetes</taxon>
        <taxon>Saccharomycetales</taxon>
        <taxon>Saccharomycetaceae</taxon>
        <taxon>Zygosaccharomyces</taxon>
    </lineage>
</organism>
<evidence type="ECO:0000313" key="2">
    <source>
        <dbReference type="EMBL" id="GAV55256.1"/>
    </source>
</evidence>
<accession>A0A1Q3AHQ2</accession>
<dbReference type="OrthoDB" id="5593818at2759"/>
<dbReference type="Proteomes" id="UP000187013">
    <property type="component" value="Unassembled WGS sequence"/>
</dbReference>
<comment type="similarity">
    <text evidence="1">Belongs to the MIX23 family.</text>
</comment>